<evidence type="ECO:0000256" key="2">
    <source>
        <dbReference type="SAM" id="MobiDB-lite"/>
    </source>
</evidence>
<dbReference type="Pfam" id="PF00480">
    <property type="entry name" value="ROK"/>
    <property type="match status" value="1"/>
</dbReference>
<feature type="region of interest" description="Disordered" evidence="2">
    <location>
        <begin position="409"/>
        <end position="439"/>
    </location>
</feature>
<dbReference type="SUPFAM" id="SSF46785">
    <property type="entry name" value="Winged helix' DNA-binding domain"/>
    <property type="match status" value="1"/>
</dbReference>
<protein>
    <submittedName>
        <fullName evidence="3">ROK family transcriptional regulator</fullName>
    </submittedName>
</protein>
<name>A0ABW1JA85_9ACTN</name>
<comment type="caution">
    <text evidence="3">The sequence shown here is derived from an EMBL/GenBank/DDBJ whole genome shotgun (WGS) entry which is preliminary data.</text>
</comment>
<keyword evidence="4" id="KW-1185">Reference proteome</keyword>
<accession>A0ABW1JA85</accession>
<dbReference type="InterPro" id="IPR000600">
    <property type="entry name" value="ROK"/>
</dbReference>
<dbReference type="InterPro" id="IPR043129">
    <property type="entry name" value="ATPase_NBD"/>
</dbReference>
<dbReference type="RefSeq" id="WP_345716596.1">
    <property type="nucleotide sequence ID" value="NZ_BAABFP010000005.1"/>
</dbReference>
<organism evidence="3 4">
    <name type="scientific">Angustibacter luteus</name>
    <dbReference type="NCBI Taxonomy" id="658456"/>
    <lineage>
        <taxon>Bacteria</taxon>
        <taxon>Bacillati</taxon>
        <taxon>Actinomycetota</taxon>
        <taxon>Actinomycetes</taxon>
        <taxon>Kineosporiales</taxon>
        <taxon>Kineosporiaceae</taxon>
    </lineage>
</organism>
<dbReference type="InterPro" id="IPR036388">
    <property type="entry name" value="WH-like_DNA-bd_sf"/>
</dbReference>
<dbReference type="Gene3D" id="3.30.420.40">
    <property type="match status" value="2"/>
</dbReference>
<evidence type="ECO:0000313" key="3">
    <source>
        <dbReference type="EMBL" id="MFC6005718.1"/>
    </source>
</evidence>
<comment type="similarity">
    <text evidence="1">Belongs to the ROK (NagC/XylR) family.</text>
</comment>
<evidence type="ECO:0000256" key="1">
    <source>
        <dbReference type="ARBA" id="ARBA00006479"/>
    </source>
</evidence>
<dbReference type="EMBL" id="JBHSRD010000002">
    <property type="protein sequence ID" value="MFC6005718.1"/>
    <property type="molecule type" value="Genomic_DNA"/>
</dbReference>
<proteinExistence type="inferred from homology"/>
<reference evidence="4" key="1">
    <citation type="journal article" date="2019" name="Int. J. Syst. Evol. Microbiol.">
        <title>The Global Catalogue of Microorganisms (GCM) 10K type strain sequencing project: providing services to taxonomists for standard genome sequencing and annotation.</title>
        <authorList>
            <consortium name="The Broad Institute Genomics Platform"/>
            <consortium name="The Broad Institute Genome Sequencing Center for Infectious Disease"/>
            <person name="Wu L."/>
            <person name="Ma J."/>
        </authorList>
    </citation>
    <scope>NUCLEOTIDE SEQUENCE [LARGE SCALE GENOMIC DNA]</scope>
    <source>
        <strain evidence="4">KACC 14249</strain>
    </source>
</reference>
<dbReference type="Gene3D" id="1.10.10.10">
    <property type="entry name" value="Winged helix-like DNA-binding domain superfamily/Winged helix DNA-binding domain"/>
    <property type="match status" value="1"/>
</dbReference>
<dbReference type="CDD" id="cd24076">
    <property type="entry name" value="ASKHA_ATPase_ROK_BsXylR-like"/>
    <property type="match status" value="1"/>
</dbReference>
<dbReference type="PANTHER" id="PTHR18964:SF149">
    <property type="entry name" value="BIFUNCTIONAL UDP-N-ACETYLGLUCOSAMINE 2-EPIMERASE_N-ACETYLMANNOSAMINE KINASE"/>
    <property type="match status" value="1"/>
</dbReference>
<dbReference type="InterPro" id="IPR036390">
    <property type="entry name" value="WH_DNA-bd_sf"/>
</dbReference>
<gene>
    <name evidence="3" type="ORF">ACFQDO_01120</name>
</gene>
<sequence length="439" mass="45721">MASARRPGTGTNQEAVRRHNLGTVLAHLHHDGELSRAELTSRMGLNRSTIGALVGELVELGAVVEATPGERHGGRRPAGRPSLDVRPSSDSVYVIAVDVGVKVLQVARIGLGGEVLQRASGRTPVSHSPAAVATAVVRLIRQIVASAPADGALLGIGLGVPGVVRERDGVVRFAPNLGWHDVPFAQLLRERMSHSVPLLVGNDADLGVLAEHTRGAGVGFDNLVFLMGDVGLGGGVIVDAHPLQGIGGYAGELGHLIVNTRGRVCRCGSTGCWETEVCLPAIARALRVDDTELDRVMDRLEQVDRPSAALREVGRYLGIGLGSVVNVLNPEVIVLGGIFRALFPVIQDQALQALTDAALEAPREQVHVVVPMLGGDAVLIGAAEKAFEELLADPARALSDVCRDAVAATAAPENRSRARDGLVGQGSAPGDQARASVPA</sequence>
<evidence type="ECO:0000313" key="4">
    <source>
        <dbReference type="Proteomes" id="UP001596189"/>
    </source>
</evidence>
<dbReference type="PANTHER" id="PTHR18964">
    <property type="entry name" value="ROK (REPRESSOR, ORF, KINASE) FAMILY"/>
    <property type="match status" value="1"/>
</dbReference>
<dbReference type="SUPFAM" id="SSF53067">
    <property type="entry name" value="Actin-like ATPase domain"/>
    <property type="match status" value="1"/>
</dbReference>
<dbReference type="Proteomes" id="UP001596189">
    <property type="component" value="Unassembled WGS sequence"/>
</dbReference>